<dbReference type="OrthoDB" id="9793697at2"/>
<keyword evidence="2" id="KW-1185">Reference proteome</keyword>
<accession>A0A1I7GMA7</accession>
<dbReference type="RefSeq" id="WP_068836449.1">
    <property type="nucleotide sequence ID" value="NZ_BMXC01000001.1"/>
</dbReference>
<reference evidence="2" key="1">
    <citation type="submission" date="2016-10" db="EMBL/GenBank/DDBJ databases">
        <authorList>
            <person name="Varghese N."/>
        </authorList>
    </citation>
    <scope>NUCLEOTIDE SEQUENCE [LARGE SCALE GENOMIC DNA]</scope>
    <source>
        <strain evidence="2">DSM 18820</strain>
    </source>
</reference>
<dbReference type="SUPFAM" id="SSF52091">
    <property type="entry name" value="SpoIIaa-like"/>
    <property type="match status" value="1"/>
</dbReference>
<dbReference type="Gene3D" id="3.30.750.24">
    <property type="entry name" value="STAS domain"/>
    <property type="match status" value="1"/>
</dbReference>
<organism evidence="1 2">
    <name type="scientific">Pontibacter akesuensis</name>
    <dbReference type="NCBI Taxonomy" id="388950"/>
    <lineage>
        <taxon>Bacteria</taxon>
        <taxon>Pseudomonadati</taxon>
        <taxon>Bacteroidota</taxon>
        <taxon>Cytophagia</taxon>
        <taxon>Cytophagales</taxon>
        <taxon>Hymenobacteraceae</taxon>
        <taxon>Pontibacter</taxon>
    </lineage>
</organism>
<sequence length="126" mass="13997">MNIKIKKLGELNLLLVEGRVEDTGLKEIADSLQELPSSEEKFILLDCADIRKLVFSSIGFSGFINHLLHLRSMRATVTLVGCDTMVQRLLKVLKVENLFLYASTMDEAYLSLQKGVKSSLASNPLA</sequence>
<dbReference type="InterPro" id="IPR036513">
    <property type="entry name" value="STAS_dom_sf"/>
</dbReference>
<protein>
    <recommendedName>
        <fullName evidence="3">STAS domain-containing protein</fullName>
    </recommendedName>
</protein>
<evidence type="ECO:0000313" key="1">
    <source>
        <dbReference type="EMBL" id="SFU49471.1"/>
    </source>
</evidence>
<evidence type="ECO:0008006" key="3">
    <source>
        <dbReference type="Google" id="ProtNLM"/>
    </source>
</evidence>
<name>A0A1I7GMA7_9BACT</name>
<evidence type="ECO:0000313" key="2">
    <source>
        <dbReference type="Proteomes" id="UP000182491"/>
    </source>
</evidence>
<gene>
    <name evidence="1" type="ORF">SAMN04487941_1122</name>
</gene>
<proteinExistence type="predicted"/>
<dbReference type="AlphaFoldDB" id="A0A1I7GMA7"/>
<dbReference type="Proteomes" id="UP000182491">
    <property type="component" value="Unassembled WGS sequence"/>
</dbReference>
<dbReference type="EMBL" id="FPCA01000001">
    <property type="protein sequence ID" value="SFU49471.1"/>
    <property type="molecule type" value="Genomic_DNA"/>
</dbReference>